<dbReference type="AlphaFoldDB" id="A0A7J7ILU3"/>
<keyword evidence="1" id="KW-1133">Transmembrane helix</keyword>
<keyword evidence="3" id="KW-1185">Reference proteome</keyword>
<dbReference type="Proteomes" id="UP000530660">
    <property type="component" value="Unassembled WGS sequence"/>
</dbReference>
<protein>
    <submittedName>
        <fullName evidence="2">Uncharacterized protein</fullName>
    </submittedName>
</protein>
<feature type="transmembrane region" description="Helical" evidence="1">
    <location>
        <begin position="190"/>
        <end position="209"/>
    </location>
</feature>
<evidence type="ECO:0000256" key="1">
    <source>
        <dbReference type="SAM" id="Phobius"/>
    </source>
</evidence>
<sequence length="252" mass="28740">MWSRFLPLPADCDVSSNNLRGSLCHGQSRLDSTQLRPLCSGLERGFVGVVRRTSFPRDLALVLRRQMAFGRVIRGNCSLLIDLNQSSLDECFVKQAMKGVQARTGAATRRVVSTLRQQQQQPDGPLYPKHRSSWRTSLQSVQQGLWGWLQSAIPAKNRDLRADLGVCLWRLGRIMLLCLVLLFVDVYLSLTALTVGLGSTALFVLYPNVEETWHQWIARSSLKSFQMLRKAVLACWREWRRALMDQLRKLLE</sequence>
<reference evidence="2 3" key="1">
    <citation type="journal article" date="2020" name="J. Phycol.">
        <title>Comparative genome analysis reveals Cyanidiococcus gen. nov., a new extremophilic red algal genus sister to Cyanidioschyzon (Cyanidioschyzonaceae, Rhodophyta).</title>
        <authorList>
            <person name="Liu S.-L."/>
            <person name="Chiang Y.-R."/>
            <person name="Yoon H.S."/>
            <person name="Fu H.-Y."/>
        </authorList>
    </citation>
    <scope>NUCLEOTIDE SEQUENCE [LARGE SCALE GENOMIC DNA]</scope>
    <source>
        <strain evidence="2 3">THAL066</strain>
    </source>
</reference>
<evidence type="ECO:0000313" key="2">
    <source>
        <dbReference type="EMBL" id="KAF6003614.1"/>
    </source>
</evidence>
<comment type="caution">
    <text evidence="2">The sequence shown here is derived from an EMBL/GenBank/DDBJ whole genome shotgun (WGS) entry which is preliminary data.</text>
</comment>
<keyword evidence="1" id="KW-0812">Transmembrane</keyword>
<gene>
    <name evidence="2" type="ORF">F1559_003491</name>
</gene>
<accession>A0A7J7ILU3</accession>
<keyword evidence="1" id="KW-0472">Membrane</keyword>
<proteinExistence type="predicted"/>
<evidence type="ECO:0000313" key="3">
    <source>
        <dbReference type="Proteomes" id="UP000530660"/>
    </source>
</evidence>
<name>A0A7J7ILU3_9RHOD</name>
<dbReference type="EMBL" id="VWRR01000006">
    <property type="protein sequence ID" value="KAF6003614.1"/>
    <property type="molecule type" value="Genomic_DNA"/>
</dbReference>
<organism evidence="2 3">
    <name type="scientific">Cyanidiococcus yangmingshanensis</name>
    <dbReference type="NCBI Taxonomy" id="2690220"/>
    <lineage>
        <taxon>Eukaryota</taxon>
        <taxon>Rhodophyta</taxon>
        <taxon>Bangiophyceae</taxon>
        <taxon>Cyanidiales</taxon>
        <taxon>Cyanidiaceae</taxon>
        <taxon>Cyanidiococcus</taxon>
    </lineage>
</organism>